<accession>A0AC61S728</accession>
<dbReference type="Proteomes" id="UP000305401">
    <property type="component" value="Unassembled WGS sequence"/>
</dbReference>
<comment type="caution">
    <text evidence="1">The sequence shown here is derived from an EMBL/GenBank/DDBJ whole genome shotgun (WGS) entry which is preliminary data.</text>
</comment>
<evidence type="ECO:0000313" key="2">
    <source>
        <dbReference type="Proteomes" id="UP000305401"/>
    </source>
</evidence>
<keyword evidence="2" id="KW-1185">Reference proteome</keyword>
<reference evidence="1" key="1">
    <citation type="submission" date="2019-04" db="EMBL/GenBank/DDBJ databases">
        <title>Microbes associate with the intestines of laboratory mice.</title>
        <authorList>
            <person name="Navarre W."/>
            <person name="Wong E."/>
            <person name="Huang K.C."/>
            <person name="Tropini C."/>
            <person name="Ng K."/>
            <person name="Yu B."/>
        </authorList>
    </citation>
    <scope>NUCLEOTIDE SEQUENCE</scope>
    <source>
        <strain evidence="1">NM86_A22</strain>
    </source>
</reference>
<evidence type="ECO:0000313" key="1">
    <source>
        <dbReference type="EMBL" id="THG54516.1"/>
    </source>
</evidence>
<protein>
    <submittedName>
        <fullName evidence="1">Cell wall anchor protein</fullName>
    </submittedName>
</protein>
<gene>
    <name evidence="1" type="ORF">E5990_02545</name>
</gene>
<name>A0AC61S728_9BACT</name>
<proteinExistence type="predicted"/>
<dbReference type="EMBL" id="SSTG01000016">
    <property type="protein sequence ID" value="THG54516.1"/>
    <property type="molecule type" value="Genomic_DNA"/>
</dbReference>
<sequence>MKEYKSYIKLIFVCAVFFAAVATAAVSAGPVKVTTSIDSAYIIMGKQTAMNVSIVQDKGAHGRFLNMGDTLSAQIEVASVTRPDTVSLGSGREEIRQQIILQSFDSGVYTINPLVYATASDTAVSNGLVLKVLPVPVDTMATVHDYAAAAEPNTRIWDYLPDAVADYWWVILIAALLMLAGAAVWIWYKKRNILSAVLPQKKVVPPYDLAIQQLARLKEEKLCENAREKEYYTRLTEILRNYLDSRFGINAMEMTSTQILYKLKENDETKPSASLMKQILEMADFVKFAKVRPLPDDNVRSYNHALEFVEATKPAPEPTLEKTAGTNKESEAKNNTNNNK</sequence>
<organism evidence="1 2">
    <name type="scientific">Muribaculum caecicola</name>
    <dbReference type="NCBI Taxonomy" id="3038144"/>
    <lineage>
        <taxon>Bacteria</taxon>
        <taxon>Pseudomonadati</taxon>
        <taxon>Bacteroidota</taxon>
        <taxon>Bacteroidia</taxon>
        <taxon>Bacteroidales</taxon>
        <taxon>Muribaculaceae</taxon>
        <taxon>Muribaculum</taxon>
    </lineage>
</organism>